<accession>A0A5A7MVU5</accession>
<keyword evidence="3" id="KW-1185">Reference proteome</keyword>
<evidence type="ECO:0000313" key="3">
    <source>
        <dbReference type="Proteomes" id="UP000325187"/>
    </source>
</evidence>
<feature type="transmembrane region" description="Helical" evidence="1">
    <location>
        <begin position="37"/>
        <end position="58"/>
    </location>
</feature>
<dbReference type="AlphaFoldDB" id="A0A5A7MVU5"/>
<comment type="caution">
    <text evidence="2">The sequence shown here is derived from an EMBL/GenBank/DDBJ whole genome shotgun (WGS) entry which is preliminary data.</text>
</comment>
<organism evidence="2 3">
    <name type="scientific">Iodidimonas gelatinilytica</name>
    <dbReference type="NCBI Taxonomy" id="1236966"/>
    <lineage>
        <taxon>Bacteria</taxon>
        <taxon>Pseudomonadati</taxon>
        <taxon>Pseudomonadota</taxon>
        <taxon>Alphaproteobacteria</taxon>
        <taxon>Iodidimonadales</taxon>
        <taxon>Iodidimonadaceae</taxon>
        <taxon>Iodidimonas</taxon>
    </lineage>
</organism>
<proteinExistence type="predicted"/>
<evidence type="ECO:0000313" key="2">
    <source>
        <dbReference type="EMBL" id="GER00141.1"/>
    </source>
</evidence>
<gene>
    <name evidence="2" type="ORF">JCM17845_07640</name>
</gene>
<dbReference type="EMBL" id="BKCM01000003">
    <property type="protein sequence ID" value="GER00141.1"/>
    <property type="molecule type" value="Genomic_DNA"/>
</dbReference>
<protein>
    <submittedName>
        <fullName evidence="2">Uncharacterized protein</fullName>
    </submittedName>
</protein>
<dbReference type="RefSeq" id="WP_150001880.1">
    <property type="nucleotide sequence ID" value="NZ_BKCM01000003.1"/>
</dbReference>
<keyword evidence="1" id="KW-0812">Transmembrane</keyword>
<dbReference type="Proteomes" id="UP000325187">
    <property type="component" value="Unassembled WGS sequence"/>
</dbReference>
<evidence type="ECO:0000256" key="1">
    <source>
        <dbReference type="SAM" id="Phobius"/>
    </source>
</evidence>
<sequence length="60" mass="6556">MIIATHTKRSEAHFLTMAGDEAVAFMPPMTARFLPSLFSQTLLVVITVVVLFSTIMGMPS</sequence>
<name>A0A5A7MVU5_9PROT</name>
<keyword evidence="1" id="KW-0472">Membrane</keyword>
<keyword evidence="1" id="KW-1133">Transmembrane helix</keyword>
<reference evidence="2 3" key="1">
    <citation type="submission" date="2019-09" db="EMBL/GenBank/DDBJ databases">
        <title>NBRP : Genome information of microbial organism related human and environment.</title>
        <authorList>
            <person name="Hattori M."/>
            <person name="Oshima K."/>
            <person name="Inaba H."/>
            <person name="Suda W."/>
            <person name="Sakamoto M."/>
            <person name="Iino T."/>
            <person name="Kitahara M."/>
            <person name="Oshida Y."/>
            <person name="Iida T."/>
            <person name="Kudo T."/>
            <person name="Itoh T."/>
            <person name="Ohkuma M."/>
        </authorList>
    </citation>
    <scope>NUCLEOTIDE SEQUENCE [LARGE SCALE GENOMIC DNA]</scope>
    <source>
        <strain evidence="2 3">Mie-1</strain>
    </source>
</reference>